<evidence type="ECO:0000256" key="3">
    <source>
        <dbReference type="ARBA" id="ARBA00022670"/>
    </source>
</evidence>
<feature type="domain" description="LD-carboxypeptidase C-terminal" evidence="7">
    <location>
        <begin position="440"/>
        <end position="554"/>
    </location>
</feature>
<comment type="similarity">
    <text evidence="1">Belongs to the peptidase S66 family.</text>
</comment>
<dbReference type="EMBL" id="FPHZ01000143">
    <property type="protein sequence ID" value="SFV88362.1"/>
    <property type="molecule type" value="Genomic_DNA"/>
</dbReference>
<dbReference type="InterPro" id="IPR003507">
    <property type="entry name" value="S66_fam"/>
</dbReference>
<dbReference type="InterPro" id="IPR029062">
    <property type="entry name" value="Class_I_gatase-like"/>
</dbReference>
<dbReference type="InterPro" id="IPR040449">
    <property type="entry name" value="Peptidase_S66_N"/>
</dbReference>
<evidence type="ECO:0000256" key="5">
    <source>
        <dbReference type="ARBA" id="ARBA00022825"/>
    </source>
</evidence>
<evidence type="ECO:0000259" key="6">
    <source>
        <dbReference type="Pfam" id="PF02016"/>
    </source>
</evidence>
<dbReference type="GO" id="GO:0008236">
    <property type="term" value="F:serine-type peptidase activity"/>
    <property type="evidence" value="ECO:0007669"/>
    <property type="project" value="UniProtKB-KW"/>
</dbReference>
<dbReference type="PANTHER" id="PTHR30237:SF2">
    <property type="entry name" value="MUREIN TETRAPEPTIDE CARBOXYPEPTIDASE"/>
    <property type="match status" value="1"/>
</dbReference>
<keyword evidence="3" id="KW-0645">Protease</keyword>
<accession>A0A1W1E330</accession>
<protein>
    <submittedName>
        <fullName evidence="8">Muramoyltetrapeptide carboxypeptidase</fullName>
        <ecNumber evidence="8">3.4.17.13</ecNumber>
    </submittedName>
</protein>
<dbReference type="CDD" id="cd07025">
    <property type="entry name" value="Peptidase_S66"/>
    <property type="match status" value="1"/>
</dbReference>
<dbReference type="Gene3D" id="3.40.50.10740">
    <property type="entry name" value="Class I glutamine amidotransferase-like"/>
    <property type="match status" value="1"/>
</dbReference>
<evidence type="ECO:0000313" key="8">
    <source>
        <dbReference type="EMBL" id="SFV88362.1"/>
    </source>
</evidence>
<keyword evidence="5" id="KW-0720">Serine protease</keyword>
<dbReference type="Pfam" id="PF02016">
    <property type="entry name" value="Peptidase_S66"/>
    <property type="match status" value="1"/>
</dbReference>
<evidence type="ECO:0000256" key="1">
    <source>
        <dbReference type="ARBA" id="ARBA00010233"/>
    </source>
</evidence>
<dbReference type="PANTHER" id="PTHR30237">
    <property type="entry name" value="MURAMOYLTETRAPEPTIDE CARBOXYPEPTIDASE"/>
    <property type="match status" value="1"/>
</dbReference>
<dbReference type="InterPro" id="IPR027461">
    <property type="entry name" value="Carboxypeptidase_A_C_sf"/>
</dbReference>
<keyword evidence="2 8" id="KW-0121">Carboxypeptidase</keyword>
<name>A0A1W1E330_9ZZZZ</name>
<dbReference type="Pfam" id="PF17676">
    <property type="entry name" value="Peptidase_S66C"/>
    <property type="match status" value="1"/>
</dbReference>
<reference evidence="8" key="1">
    <citation type="submission" date="2016-10" db="EMBL/GenBank/DDBJ databases">
        <authorList>
            <person name="de Groot N.N."/>
        </authorList>
    </citation>
    <scope>NUCLEOTIDE SEQUENCE</scope>
</reference>
<evidence type="ECO:0000256" key="2">
    <source>
        <dbReference type="ARBA" id="ARBA00022645"/>
    </source>
</evidence>
<dbReference type="GO" id="GO:0006508">
    <property type="term" value="P:proteolysis"/>
    <property type="evidence" value="ECO:0007669"/>
    <property type="project" value="UniProtKB-KW"/>
</dbReference>
<dbReference type="Gene3D" id="3.50.30.60">
    <property type="entry name" value="LD-carboxypeptidase A C-terminal domain-like"/>
    <property type="match status" value="1"/>
</dbReference>
<dbReference type="InterPro" id="IPR027478">
    <property type="entry name" value="LdcA_N"/>
</dbReference>
<evidence type="ECO:0000256" key="4">
    <source>
        <dbReference type="ARBA" id="ARBA00022801"/>
    </source>
</evidence>
<dbReference type="AlphaFoldDB" id="A0A1W1E330"/>
<dbReference type="GO" id="GO:0106415">
    <property type="term" value="F:muramoyltetrapeptide carboxypeptidase activity"/>
    <property type="evidence" value="ECO:0007669"/>
    <property type="project" value="UniProtKB-EC"/>
</dbReference>
<dbReference type="SUPFAM" id="SSF52317">
    <property type="entry name" value="Class I glutamine amidotransferase-like"/>
    <property type="match status" value="1"/>
</dbReference>
<gene>
    <name evidence="8" type="ORF">MNB_SUP05-SYMBIONT-5-1439</name>
</gene>
<keyword evidence="4 8" id="KW-0378">Hydrolase</keyword>
<dbReference type="SUPFAM" id="SSF141986">
    <property type="entry name" value="LD-carboxypeptidase A C-terminal domain-like"/>
    <property type="match status" value="1"/>
</dbReference>
<feature type="domain" description="LD-carboxypeptidase N-terminal" evidence="6">
    <location>
        <begin position="264"/>
        <end position="381"/>
    </location>
</feature>
<evidence type="ECO:0000259" key="7">
    <source>
        <dbReference type="Pfam" id="PF17676"/>
    </source>
</evidence>
<dbReference type="InterPro" id="IPR040921">
    <property type="entry name" value="Peptidase_S66C"/>
</dbReference>
<sequence>MIKFYSLLLLLFINTNSLSHTTTNEIFLIGDTPITIEIIQSDKSGALFFHPHEDEKTAYEQTKKIIHQYGGKLVSIKQHGKRLLEITHQGNLYRVDPNRIFSKQGIKDSLTKYGKFNADVAKSVQDFADRVSSLVIAKLVIAVHNNYDKNYNISSYKNSDEVKCYYQNPKQGTGEFFYTTDERFFNFAKVAGYNVVLQSNKIKNDGSFSVYAALQGVQYVNLEVKRGDDSLEVEMLAFLSRYFANQYQDLPKHSWSALKTGDTIDLIAPSSATNPENVAQTIKALEKFGFKVSVQYARSQPTKLYYDNSDEYRTNAFIAAMNNPNSKAVWAIKGGAGATRLLPKLLKYPAPKIAKPLIGFSDITALHNFVNHQWRMPSLHAIVAGYNREVDRKIDSHINIEESLKTVVDILKSDHNKTLIYQDLTPINKLAMQVKNINSSLSGGNLTLVQSSLDTPFQANLENNILIIEDIGNSAHQLERILDNLRYSQLLNGVEAVILGEFIQTSADKKVVTDMINLVLQRFADGVNVPVFKGVFFGHSRLNHPMPLNTEAKIVKEGGSFSLKVKIK</sequence>
<organism evidence="8">
    <name type="scientific">hydrothermal vent metagenome</name>
    <dbReference type="NCBI Taxonomy" id="652676"/>
    <lineage>
        <taxon>unclassified sequences</taxon>
        <taxon>metagenomes</taxon>
        <taxon>ecological metagenomes</taxon>
    </lineage>
</organism>
<dbReference type="EC" id="3.4.17.13" evidence="8"/>
<proteinExistence type="inferred from homology"/>